<keyword evidence="3 7" id="KW-1134">Transmembrane beta strand</keyword>
<dbReference type="InterPro" id="IPR023997">
    <property type="entry name" value="TonB-dep_OMP_SusC/RagA_CS"/>
</dbReference>
<dbReference type="Gene3D" id="2.170.130.10">
    <property type="entry name" value="TonB-dependent receptor, plug domain"/>
    <property type="match status" value="1"/>
</dbReference>
<comment type="similarity">
    <text evidence="7">Belongs to the TonB-dependent receptor family.</text>
</comment>
<dbReference type="NCBIfam" id="TIGR04057">
    <property type="entry name" value="SusC_RagA_signa"/>
    <property type="match status" value="1"/>
</dbReference>
<gene>
    <name evidence="10" type="ORF">HQ865_07310</name>
</gene>
<dbReference type="GO" id="GO:0009279">
    <property type="term" value="C:cell outer membrane"/>
    <property type="evidence" value="ECO:0007669"/>
    <property type="project" value="UniProtKB-SubCell"/>
</dbReference>
<keyword evidence="2 7" id="KW-0813">Transport</keyword>
<evidence type="ECO:0000256" key="5">
    <source>
        <dbReference type="ARBA" id="ARBA00023136"/>
    </source>
</evidence>
<evidence type="ECO:0000259" key="9">
    <source>
        <dbReference type="Pfam" id="PF07715"/>
    </source>
</evidence>
<keyword evidence="4 7" id="KW-0812">Transmembrane</keyword>
<dbReference type="Gene3D" id="2.40.170.20">
    <property type="entry name" value="TonB-dependent receptor, beta-barrel domain"/>
    <property type="match status" value="1"/>
</dbReference>
<evidence type="ECO:0000313" key="11">
    <source>
        <dbReference type="Proteomes" id="UP000505355"/>
    </source>
</evidence>
<feature type="signal peptide" evidence="8">
    <location>
        <begin position="1"/>
        <end position="20"/>
    </location>
</feature>
<keyword evidence="5 7" id="KW-0472">Membrane</keyword>
<comment type="subcellular location">
    <subcellularLocation>
        <location evidence="1 7">Cell outer membrane</location>
        <topology evidence="1 7">Multi-pass membrane protein</topology>
    </subcellularLocation>
</comment>
<keyword evidence="8" id="KW-0732">Signal</keyword>
<dbReference type="Gene3D" id="2.60.40.1120">
    <property type="entry name" value="Carboxypeptidase-like, regulatory domain"/>
    <property type="match status" value="1"/>
</dbReference>
<dbReference type="InterPro" id="IPR039426">
    <property type="entry name" value="TonB-dep_rcpt-like"/>
</dbReference>
<accession>A0A7D4Q082</accession>
<evidence type="ECO:0000256" key="6">
    <source>
        <dbReference type="ARBA" id="ARBA00023237"/>
    </source>
</evidence>
<dbReference type="InterPro" id="IPR037066">
    <property type="entry name" value="Plug_dom_sf"/>
</dbReference>
<dbReference type="KEGG" id="mmab:HQ865_07310"/>
<feature type="chain" id="PRO_5028986658" evidence="8">
    <location>
        <begin position="21"/>
        <end position="1073"/>
    </location>
</feature>
<dbReference type="Pfam" id="PF07715">
    <property type="entry name" value="Plug"/>
    <property type="match status" value="1"/>
</dbReference>
<evidence type="ECO:0000256" key="1">
    <source>
        <dbReference type="ARBA" id="ARBA00004571"/>
    </source>
</evidence>
<evidence type="ECO:0000313" key="10">
    <source>
        <dbReference type="EMBL" id="QKJ29566.1"/>
    </source>
</evidence>
<evidence type="ECO:0000256" key="3">
    <source>
        <dbReference type="ARBA" id="ARBA00022452"/>
    </source>
</evidence>
<reference evidence="10 11" key="1">
    <citation type="submission" date="2020-05" db="EMBL/GenBank/DDBJ databases">
        <title>Mucilaginibacter mali sp. nov.</title>
        <authorList>
            <person name="Kim H.S."/>
            <person name="Lee K.C."/>
            <person name="Suh M.K."/>
            <person name="Kim J.-S."/>
            <person name="Han K.-I."/>
            <person name="Eom M.K."/>
            <person name="Shin Y.K."/>
            <person name="Lee J.-S."/>
        </authorList>
    </citation>
    <scope>NUCLEOTIDE SEQUENCE [LARGE SCALE GENOMIC DNA]</scope>
    <source>
        <strain evidence="10 11">G2-14</strain>
    </source>
</reference>
<dbReference type="EMBL" id="CP054139">
    <property type="protein sequence ID" value="QKJ29566.1"/>
    <property type="molecule type" value="Genomic_DNA"/>
</dbReference>
<keyword evidence="10" id="KW-0675">Receptor</keyword>
<dbReference type="PROSITE" id="PS52016">
    <property type="entry name" value="TONB_DEPENDENT_REC_3"/>
    <property type="match status" value="1"/>
</dbReference>
<organism evidence="10 11">
    <name type="scientific">Mucilaginibacter mali</name>
    <dbReference type="NCBI Taxonomy" id="2740462"/>
    <lineage>
        <taxon>Bacteria</taxon>
        <taxon>Pseudomonadati</taxon>
        <taxon>Bacteroidota</taxon>
        <taxon>Sphingobacteriia</taxon>
        <taxon>Sphingobacteriales</taxon>
        <taxon>Sphingobacteriaceae</taxon>
        <taxon>Mucilaginibacter</taxon>
    </lineage>
</organism>
<keyword evidence="6 7" id="KW-0998">Cell outer membrane</keyword>
<evidence type="ECO:0000256" key="7">
    <source>
        <dbReference type="PROSITE-ProRule" id="PRU01360"/>
    </source>
</evidence>
<dbReference type="Proteomes" id="UP000505355">
    <property type="component" value="Chromosome"/>
</dbReference>
<dbReference type="InterPro" id="IPR023996">
    <property type="entry name" value="TonB-dep_OMP_SusC/RagA"/>
</dbReference>
<dbReference type="RefSeq" id="WP_173414258.1">
    <property type="nucleotide sequence ID" value="NZ_CP054139.1"/>
</dbReference>
<protein>
    <submittedName>
        <fullName evidence="10">TonB-dependent receptor</fullName>
    </submittedName>
</protein>
<evidence type="ECO:0000256" key="4">
    <source>
        <dbReference type="ARBA" id="ARBA00022692"/>
    </source>
</evidence>
<keyword evidence="11" id="KW-1185">Reference proteome</keyword>
<dbReference type="Pfam" id="PF13715">
    <property type="entry name" value="CarbopepD_reg_2"/>
    <property type="match status" value="1"/>
</dbReference>
<dbReference type="InterPro" id="IPR008969">
    <property type="entry name" value="CarboxyPept-like_regulatory"/>
</dbReference>
<dbReference type="InterPro" id="IPR036942">
    <property type="entry name" value="Beta-barrel_TonB_sf"/>
</dbReference>
<dbReference type="SUPFAM" id="SSF49464">
    <property type="entry name" value="Carboxypeptidase regulatory domain-like"/>
    <property type="match status" value="1"/>
</dbReference>
<dbReference type="SUPFAM" id="SSF56935">
    <property type="entry name" value="Porins"/>
    <property type="match status" value="1"/>
</dbReference>
<name>A0A7D4Q082_9SPHI</name>
<proteinExistence type="inferred from homology"/>
<sequence>MNKFLQQFCLLLFLCGTAFAQTRQVTGQVTEKGTSDGIPSVTVLVKGASGGTQSDVNGNYKITVPDGAVTLVFRSVGYKTLEVKVAAGATKANAGLETDATQLNEVAVVNIGYGTVSRNAVTGSVSSVSAKQLKDLPINSASEALEGRLAGVQINQSEGSPNTTATIKVRGGGSIRLDNAPLYVVDGIQVEDALTVLAPQDIETIDVLKDAASTAIYGARGSNGVVLITTKGGRVQKPTVTYNGLAGWRHIRRKLDVFNTYDFVKYQYERALLNGGTELSTFTSAYGAFADLDLYKEAPFVDWQDEMFGRNALMQTHNLSLTGGTESTKYNLSISSNGEQGIQQLSDYNRKIINFKLNQKINDKLMADFAVRYNNTIVNGAGTSDPGSSSSNRLRQVIRYKPILTGGKDLLDYDPDYALQTNANSLSLVNPLLLNQAEYRKNYNSTANFSVSLAYNPIKMLTLRSTLGYDLINNRMNAFNDTITSVARQNSNQPTASINTLNRYTLDNANTITFDMNKSGSRFSKRNNLTILLGEELYQNIARNYGTSALLFPIGISANSAINNFSLGTVPVGGATSSEATNRVFSLFGRINYSFDNKYLINISMRSDGSSLFANGYKWGDFPATSFAWRISEEKFFSKLKNTFDDLKFRINYGKAGNNRVDPFLYLTQFNANSGGNTYSQNDVNVVGYQPNALAFNSLTWETTTSKGLGLDFAILKNRLQVTADVYDNSITNLLLQNQLGTQTGYGEQLRNSGATSNKGFELQINATPISTKKFTWTANFNLSHNDNKIVSLGGISTSRLYSSGWAGGNQPSDYLTQVGQPVGVIWGLQSDGFYTIDDFNYASGVYTLKSGVANNQSVTSTPPQPGVIKYKDLNGDGVVDDKDRTNLGSTQAKIYGGLNQQFRYGDFDFSVFVNFQYGNKVLNANKLEFSSGYTPNANLLSVMEGRWRNVNDQGVRVTDPTALAALNANATIWSPLTTASSFYVNSWAVEDGSFLRLSNVTLGYTIPKSLLSRVKVSNLRIYGTVNNAAVWTKYSGFDPEVNTRRSSPVTPGVDYSAYPRSTAFIFGVNLTL</sequence>
<evidence type="ECO:0000256" key="8">
    <source>
        <dbReference type="SAM" id="SignalP"/>
    </source>
</evidence>
<dbReference type="AlphaFoldDB" id="A0A7D4Q082"/>
<dbReference type="InterPro" id="IPR012910">
    <property type="entry name" value="Plug_dom"/>
</dbReference>
<evidence type="ECO:0000256" key="2">
    <source>
        <dbReference type="ARBA" id="ARBA00022448"/>
    </source>
</evidence>
<feature type="domain" description="TonB-dependent receptor plug" evidence="9">
    <location>
        <begin position="120"/>
        <end position="225"/>
    </location>
</feature>
<dbReference type="NCBIfam" id="TIGR04056">
    <property type="entry name" value="OMP_RagA_SusC"/>
    <property type="match status" value="1"/>
</dbReference>